<keyword evidence="5" id="KW-1185">Reference proteome</keyword>
<keyword evidence="3" id="KW-0472">Membrane</keyword>
<feature type="region of interest" description="Disordered" evidence="2">
    <location>
        <begin position="1"/>
        <end position="25"/>
    </location>
</feature>
<proteinExistence type="predicted"/>
<organism evidence="4 5">
    <name type="scientific">Phaeobacter italicus</name>
    <dbReference type="NCBI Taxonomy" id="481446"/>
    <lineage>
        <taxon>Bacteria</taxon>
        <taxon>Pseudomonadati</taxon>
        <taxon>Pseudomonadota</taxon>
        <taxon>Alphaproteobacteria</taxon>
        <taxon>Rhodobacterales</taxon>
        <taxon>Roseobacteraceae</taxon>
        <taxon>Phaeobacter</taxon>
    </lineage>
</organism>
<sequence length="105" mass="11319">MQEPFDWEQAMETTKRSATAASQNSENAVVGMSKLLREIDRHSNNLASLTKAIDQLAAAQNQQVAHSKAVLNRAQGDNRHSWRLPALGLLAVFAGGVAFGGFIVS</sequence>
<evidence type="ECO:0000256" key="1">
    <source>
        <dbReference type="SAM" id="Coils"/>
    </source>
</evidence>
<evidence type="ECO:0000313" key="4">
    <source>
        <dbReference type="EMBL" id="CRL12279.1"/>
    </source>
</evidence>
<dbReference type="AlphaFoldDB" id="A0A0H5D5H7"/>
<gene>
    <name evidence="4" type="ORF">NIT7321_03153</name>
</gene>
<keyword evidence="3" id="KW-1133">Transmembrane helix</keyword>
<protein>
    <submittedName>
        <fullName evidence="4">Uncharacterized protein</fullName>
    </submittedName>
</protein>
<keyword evidence="3" id="KW-0812">Transmembrane</keyword>
<name>A0A0H5D5H7_9RHOB</name>
<evidence type="ECO:0000256" key="2">
    <source>
        <dbReference type="SAM" id="MobiDB-lite"/>
    </source>
</evidence>
<dbReference type="Proteomes" id="UP000043764">
    <property type="component" value="Unassembled WGS sequence"/>
</dbReference>
<accession>A0A0H5D5H7</accession>
<keyword evidence="1" id="KW-0175">Coiled coil</keyword>
<feature type="transmembrane region" description="Helical" evidence="3">
    <location>
        <begin position="82"/>
        <end position="104"/>
    </location>
</feature>
<feature type="compositionally biased region" description="Polar residues" evidence="2">
    <location>
        <begin position="16"/>
        <end position="25"/>
    </location>
</feature>
<feature type="coiled-coil region" evidence="1">
    <location>
        <begin position="32"/>
        <end position="59"/>
    </location>
</feature>
<reference evidence="5" key="1">
    <citation type="submission" date="2015-05" db="EMBL/GenBank/DDBJ databases">
        <authorList>
            <person name="Rodrigo-Torres Lidia"/>
            <person name="Arahal R.David."/>
        </authorList>
    </citation>
    <scope>NUCLEOTIDE SEQUENCE [LARGE SCALE GENOMIC DNA]</scope>
    <source>
        <strain evidence="5">CECT 7321</strain>
    </source>
</reference>
<dbReference type="EMBL" id="CVRL01000039">
    <property type="protein sequence ID" value="CRL12279.1"/>
    <property type="molecule type" value="Genomic_DNA"/>
</dbReference>
<evidence type="ECO:0000256" key="3">
    <source>
        <dbReference type="SAM" id="Phobius"/>
    </source>
</evidence>
<evidence type="ECO:0000313" key="5">
    <source>
        <dbReference type="Proteomes" id="UP000043764"/>
    </source>
</evidence>